<dbReference type="Pfam" id="PF01551">
    <property type="entry name" value="Peptidase_M23"/>
    <property type="match status" value="1"/>
</dbReference>
<reference evidence="4 5" key="1">
    <citation type="submission" date="2018-05" db="EMBL/GenBank/DDBJ databases">
        <title>Lujinxingia marina gen. nov. sp. nov., a new facultative anaerobic member of the class Deltaproteobacteria, and proposal of Lujinxingaceae fam. nov.</title>
        <authorList>
            <person name="Li C.-M."/>
        </authorList>
    </citation>
    <scope>NUCLEOTIDE SEQUENCE [LARGE SCALE GENOMIC DNA]</scope>
    <source>
        <strain evidence="4 5">B210</strain>
    </source>
</reference>
<dbReference type="CDD" id="cd12797">
    <property type="entry name" value="M23_peptidase"/>
    <property type="match status" value="1"/>
</dbReference>
<evidence type="ECO:0000259" key="3">
    <source>
        <dbReference type="PROSITE" id="PS51272"/>
    </source>
</evidence>
<feature type="region of interest" description="Disordered" evidence="1">
    <location>
        <begin position="427"/>
        <end position="474"/>
    </location>
</feature>
<dbReference type="InterPro" id="IPR050570">
    <property type="entry name" value="Cell_wall_metabolism_enzyme"/>
</dbReference>
<comment type="caution">
    <text evidence="4">The sequence shown here is derived from an EMBL/GenBank/DDBJ whole genome shotgun (WGS) entry which is preliminary data.</text>
</comment>
<keyword evidence="5" id="KW-1185">Reference proteome</keyword>
<dbReference type="InterPro" id="IPR011055">
    <property type="entry name" value="Dup_hybrid_motif"/>
</dbReference>
<dbReference type="Gene3D" id="2.70.70.10">
    <property type="entry name" value="Glucose Permease (Domain IIA)"/>
    <property type="match status" value="1"/>
</dbReference>
<sequence length="493" mass="51993">MMMAALAAATTLAMVPAQGFAHGDFRYHPPGDLEPGSGRGRVDNTVYVPGMRFPIKDAPAYANSQVHRPGGYILGGSQCDSSNYAYPWRDNYCETRQYNMPLCPSGKGHQGQDIRASTCEKDKHDVVATVDGTITGIGTYSVSLTSADGTTHRFLHMSRVAVRVNQRVTKGTVLGKVSNYMGGTPTTIHLHYDIRRNGRYIPPYLSLVESYKRLVGANEPAPEPAQPGGCVPTASDNARGSIFADMPVGQNGYGEAKLLYEEGITTGCSQSPLMFCPNCSTTRAAMAALLVRAAGLNTTTPPATPTFSDVPRSHRHYAEIEAAARAGITQGCGSGRFCPGDAINRAQAAAMVRRAAGWPQVNPSSPSFADVPTSHAHYKDIEVLADRCVTNGCRAGEFCPTLEVPRAHAATFVARAFNLKNINPCAEDSGSTVGGNPGPGGDDDDTPPSNSGGGSTTVEQTAGCSLVTSGSPSGPLALVATLLGMVALRRRRR</sequence>
<evidence type="ECO:0000256" key="1">
    <source>
        <dbReference type="SAM" id="MobiDB-lite"/>
    </source>
</evidence>
<dbReference type="GO" id="GO:0004222">
    <property type="term" value="F:metalloendopeptidase activity"/>
    <property type="evidence" value="ECO:0007669"/>
    <property type="project" value="TreeGrafter"/>
</dbReference>
<name>A0A328CEF9_9DELT</name>
<feature type="domain" description="SLH" evidence="3">
    <location>
        <begin position="303"/>
        <end position="366"/>
    </location>
</feature>
<evidence type="ECO:0000313" key="5">
    <source>
        <dbReference type="Proteomes" id="UP000249169"/>
    </source>
</evidence>
<dbReference type="Proteomes" id="UP000249169">
    <property type="component" value="Unassembled WGS sequence"/>
</dbReference>
<dbReference type="PANTHER" id="PTHR21666">
    <property type="entry name" value="PEPTIDASE-RELATED"/>
    <property type="match status" value="1"/>
</dbReference>
<evidence type="ECO:0000256" key="2">
    <source>
        <dbReference type="SAM" id="SignalP"/>
    </source>
</evidence>
<dbReference type="InterPro" id="IPR001119">
    <property type="entry name" value="SLH_dom"/>
</dbReference>
<feature type="domain" description="SLH" evidence="3">
    <location>
        <begin position="239"/>
        <end position="302"/>
    </location>
</feature>
<dbReference type="EMBL" id="QHKO01000001">
    <property type="protein sequence ID" value="RAL25303.1"/>
    <property type="molecule type" value="Genomic_DNA"/>
</dbReference>
<accession>A0A328CEF9</accession>
<dbReference type="AlphaFoldDB" id="A0A328CEF9"/>
<protein>
    <recommendedName>
        <fullName evidence="3">SLH domain-containing protein</fullName>
    </recommendedName>
</protein>
<dbReference type="Pfam" id="PF00395">
    <property type="entry name" value="SLH"/>
    <property type="match status" value="1"/>
</dbReference>
<gene>
    <name evidence="4" type="ORF">DL240_03575</name>
</gene>
<dbReference type="InterPro" id="IPR016047">
    <property type="entry name" value="M23ase_b-sheet_dom"/>
</dbReference>
<organism evidence="4 5">
    <name type="scientific">Lujinxingia litoralis</name>
    <dbReference type="NCBI Taxonomy" id="2211119"/>
    <lineage>
        <taxon>Bacteria</taxon>
        <taxon>Deltaproteobacteria</taxon>
        <taxon>Bradymonadales</taxon>
        <taxon>Lujinxingiaceae</taxon>
        <taxon>Lujinxingia</taxon>
    </lineage>
</organism>
<dbReference type="SUPFAM" id="SSF51261">
    <property type="entry name" value="Duplicated hybrid motif"/>
    <property type="match status" value="1"/>
</dbReference>
<feature type="chain" id="PRO_5016317262" description="SLH domain-containing protein" evidence="2">
    <location>
        <begin position="22"/>
        <end position="493"/>
    </location>
</feature>
<feature type="signal peptide" evidence="2">
    <location>
        <begin position="1"/>
        <end position="21"/>
    </location>
</feature>
<feature type="domain" description="SLH" evidence="3">
    <location>
        <begin position="368"/>
        <end position="427"/>
    </location>
</feature>
<dbReference type="PROSITE" id="PS51272">
    <property type="entry name" value="SLH"/>
    <property type="match status" value="3"/>
</dbReference>
<keyword evidence="2" id="KW-0732">Signal</keyword>
<feature type="compositionally biased region" description="Polar residues" evidence="1">
    <location>
        <begin position="459"/>
        <end position="472"/>
    </location>
</feature>
<dbReference type="PANTHER" id="PTHR21666:SF270">
    <property type="entry name" value="MUREIN HYDROLASE ACTIVATOR ENVC"/>
    <property type="match status" value="1"/>
</dbReference>
<proteinExistence type="predicted"/>
<evidence type="ECO:0000313" key="4">
    <source>
        <dbReference type="EMBL" id="RAL25303.1"/>
    </source>
</evidence>